<organism evidence="9 10">
    <name type="scientific">Pandoraea terrigena</name>
    <dbReference type="NCBI Taxonomy" id="2508292"/>
    <lineage>
        <taxon>Bacteria</taxon>
        <taxon>Pseudomonadati</taxon>
        <taxon>Pseudomonadota</taxon>
        <taxon>Betaproteobacteria</taxon>
        <taxon>Burkholderiales</taxon>
        <taxon>Burkholderiaceae</taxon>
        <taxon>Pandoraea</taxon>
    </lineage>
</organism>
<keyword evidence="3" id="KW-1134">Transmembrane beta strand</keyword>
<sequence length="394" mass="41185">MAKRFRRGGCAHVLAISMLAILPTKYAHAVDGIGLSGNGVKSAGMAGTSIAFPQDSTAAADNPAGMGLVGSRVDFGIQLLEPLTDFDYGSDANKLHTGKVYPVPNGGANWQITPRLTLGVSMSSVGVGTSYGRPALPIAGAGVAQSSLQTVIAAPTVTYRVTEHNIIGVSLALAYERFSANGAIVPTQDGTLKPLPSHGVSNAFGYGARVGYIWQPTPEFTFGASYASRIRMGRLSGYDNDLLAAGGGRIDIGSQYGAGIAYKIIPGVTLAADWLHIDFSNTVIGSSQGFGWQSQDFFRIGAAWDVNSRWTLRAGFSRGNHPIGPSVVAQNLLSAMPVSTSVSAGATYRFNRTDDVSGVFEYGFPVRVTGDGASTGFSERTRTVVVGVSYGHSF</sequence>
<evidence type="ECO:0000256" key="1">
    <source>
        <dbReference type="ARBA" id="ARBA00004571"/>
    </source>
</evidence>
<dbReference type="Pfam" id="PF03349">
    <property type="entry name" value="Toluene_X"/>
    <property type="match status" value="1"/>
</dbReference>
<dbReference type="Proteomes" id="UP000334380">
    <property type="component" value="Unassembled WGS sequence"/>
</dbReference>
<comment type="subcellular location">
    <subcellularLocation>
        <location evidence="1">Cell outer membrane</location>
        <topology evidence="1">Multi-pass membrane protein</topology>
    </subcellularLocation>
</comment>
<evidence type="ECO:0000256" key="2">
    <source>
        <dbReference type="ARBA" id="ARBA00008163"/>
    </source>
</evidence>
<keyword evidence="4" id="KW-0812">Transmembrane</keyword>
<evidence type="ECO:0000256" key="7">
    <source>
        <dbReference type="ARBA" id="ARBA00023237"/>
    </source>
</evidence>
<evidence type="ECO:0000256" key="3">
    <source>
        <dbReference type="ARBA" id="ARBA00022452"/>
    </source>
</evidence>
<dbReference type="AlphaFoldDB" id="A0A5E4UE62"/>
<proteinExistence type="inferred from homology"/>
<dbReference type="PANTHER" id="PTHR35093">
    <property type="entry name" value="OUTER MEMBRANE PROTEIN NMB0088-RELATED"/>
    <property type="match status" value="1"/>
</dbReference>
<gene>
    <name evidence="9" type="ORF">PTE31013_01947</name>
</gene>
<name>A0A5E4UE62_9BURK</name>
<dbReference type="Gene3D" id="2.40.160.60">
    <property type="entry name" value="Outer membrane protein transport protein (OMPP1/FadL/TodX)"/>
    <property type="match status" value="1"/>
</dbReference>
<dbReference type="GO" id="GO:0015483">
    <property type="term" value="F:long-chain fatty acid transporting porin activity"/>
    <property type="evidence" value="ECO:0007669"/>
    <property type="project" value="TreeGrafter"/>
</dbReference>
<evidence type="ECO:0000313" key="9">
    <source>
        <dbReference type="EMBL" id="VVD97144.1"/>
    </source>
</evidence>
<evidence type="ECO:0000313" key="10">
    <source>
        <dbReference type="Proteomes" id="UP000334380"/>
    </source>
</evidence>
<comment type="similarity">
    <text evidence="2">Belongs to the OmpP1/FadL family.</text>
</comment>
<dbReference type="OrthoDB" id="19849at2"/>
<dbReference type="InterPro" id="IPR005017">
    <property type="entry name" value="OMPP1/FadL/TodX"/>
</dbReference>
<keyword evidence="6" id="KW-0472">Membrane</keyword>
<keyword evidence="10" id="KW-1185">Reference proteome</keyword>
<evidence type="ECO:0000256" key="8">
    <source>
        <dbReference type="SAM" id="SignalP"/>
    </source>
</evidence>
<dbReference type="GO" id="GO:0009279">
    <property type="term" value="C:cell outer membrane"/>
    <property type="evidence" value="ECO:0007669"/>
    <property type="project" value="UniProtKB-SubCell"/>
</dbReference>
<dbReference type="SUPFAM" id="SSF56935">
    <property type="entry name" value="Porins"/>
    <property type="match status" value="1"/>
</dbReference>
<evidence type="ECO:0000256" key="6">
    <source>
        <dbReference type="ARBA" id="ARBA00023136"/>
    </source>
</evidence>
<feature type="chain" id="PRO_5023067137" evidence="8">
    <location>
        <begin position="30"/>
        <end position="394"/>
    </location>
</feature>
<accession>A0A5E4UE62</accession>
<evidence type="ECO:0000256" key="4">
    <source>
        <dbReference type="ARBA" id="ARBA00022692"/>
    </source>
</evidence>
<feature type="signal peptide" evidence="8">
    <location>
        <begin position="1"/>
        <end position="29"/>
    </location>
</feature>
<dbReference type="EMBL" id="CABPRU010000003">
    <property type="protein sequence ID" value="VVD97144.1"/>
    <property type="molecule type" value="Genomic_DNA"/>
</dbReference>
<evidence type="ECO:0000256" key="5">
    <source>
        <dbReference type="ARBA" id="ARBA00022729"/>
    </source>
</evidence>
<protein>
    <submittedName>
        <fullName evidence="9">Aromatic hydrocarbon degradation protein</fullName>
    </submittedName>
</protein>
<keyword evidence="7" id="KW-0998">Cell outer membrane</keyword>
<reference evidence="9 10" key="1">
    <citation type="submission" date="2019-08" db="EMBL/GenBank/DDBJ databases">
        <authorList>
            <person name="Peeters C."/>
        </authorList>
    </citation>
    <scope>NUCLEOTIDE SEQUENCE [LARGE SCALE GENOMIC DNA]</scope>
    <source>
        <strain evidence="9 10">LMG 31013</strain>
    </source>
</reference>
<dbReference type="PANTHER" id="PTHR35093:SF8">
    <property type="entry name" value="OUTER MEMBRANE PROTEIN NMB0088-RELATED"/>
    <property type="match status" value="1"/>
</dbReference>
<keyword evidence="5 8" id="KW-0732">Signal</keyword>